<dbReference type="CDD" id="cd09077">
    <property type="entry name" value="R1-I-EN"/>
    <property type="match status" value="1"/>
</dbReference>
<dbReference type="InterPro" id="IPR036691">
    <property type="entry name" value="Endo/exonu/phosph_ase_sf"/>
</dbReference>
<dbReference type="InterPro" id="IPR005135">
    <property type="entry name" value="Endo/exonuclease/phosphatase"/>
</dbReference>
<proteinExistence type="predicted"/>
<organism evidence="2">
    <name type="scientific">Sipha flava</name>
    <name type="common">yellow sugarcane aphid</name>
    <dbReference type="NCBI Taxonomy" id="143950"/>
    <lineage>
        <taxon>Eukaryota</taxon>
        <taxon>Metazoa</taxon>
        <taxon>Ecdysozoa</taxon>
        <taxon>Arthropoda</taxon>
        <taxon>Hexapoda</taxon>
        <taxon>Insecta</taxon>
        <taxon>Pterygota</taxon>
        <taxon>Neoptera</taxon>
        <taxon>Paraneoptera</taxon>
        <taxon>Hemiptera</taxon>
        <taxon>Sternorrhyncha</taxon>
        <taxon>Aphidomorpha</taxon>
        <taxon>Aphidoidea</taxon>
        <taxon>Aphididae</taxon>
        <taxon>Sipha</taxon>
    </lineage>
</organism>
<sequence>MNHCWQAKNLLDQAVVQEKIDVVIASDPQEIKHNSGGWVTDSGAGGSAIGVFGNAVSVAGIFQDVEFVATRLNSNIHIVSCYVSPRPAIAHFQAFLQRLENYIHGLQAKTKVLIAGNFNARAVASGDRETNDKNSELTAFVDSLGLIIVNTGAEPTFTGRGAGSVINITLASESLAGNIHDWEVLSESYNGSDHDSINFQTGQPQTSQTVTRPSIGWNTAAGIDPDAFRTGLLLARWMHPTTVGFIHPDTVTAEFEFLTTKAADFALPAKAVFTKIAVDWWTAEISELRKKCNSTRRIIRRAPRQAG</sequence>
<dbReference type="Pfam" id="PF14529">
    <property type="entry name" value="Exo_endo_phos_2"/>
    <property type="match status" value="1"/>
</dbReference>
<evidence type="ECO:0000259" key="1">
    <source>
        <dbReference type="Pfam" id="PF14529"/>
    </source>
</evidence>
<accession>A0A2S2Q1L6</accession>
<dbReference type="OrthoDB" id="6628989at2759"/>
<dbReference type="GO" id="GO:0003824">
    <property type="term" value="F:catalytic activity"/>
    <property type="evidence" value="ECO:0007669"/>
    <property type="project" value="InterPro"/>
</dbReference>
<feature type="domain" description="Endonuclease/exonuclease/phosphatase" evidence="1">
    <location>
        <begin position="76"/>
        <end position="197"/>
    </location>
</feature>
<dbReference type="PANTHER" id="PTHR33273">
    <property type="entry name" value="DOMAIN-CONTAINING PROTEIN, PUTATIVE-RELATED"/>
    <property type="match status" value="1"/>
</dbReference>
<dbReference type="SUPFAM" id="SSF56219">
    <property type="entry name" value="DNase I-like"/>
    <property type="match status" value="1"/>
</dbReference>
<evidence type="ECO:0000313" key="2">
    <source>
        <dbReference type="EMBL" id="MBY71533.1"/>
    </source>
</evidence>
<dbReference type="Gene3D" id="3.60.10.10">
    <property type="entry name" value="Endonuclease/exonuclease/phosphatase"/>
    <property type="match status" value="1"/>
</dbReference>
<gene>
    <name evidence="2" type="ORF">g.148438</name>
</gene>
<protein>
    <recommendedName>
        <fullName evidence="1">Endonuclease/exonuclease/phosphatase domain-containing protein</fullName>
    </recommendedName>
</protein>
<dbReference type="AlphaFoldDB" id="A0A2S2Q1L6"/>
<reference evidence="2" key="1">
    <citation type="submission" date="2018-04" db="EMBL/GenBank/DDBJ databases">
        <title>Transcriptome assembly of Sipha flava.</title>
        <authorList>
            <person name="Scully E.D."/>
            <person name="Geib S.M."/>
            <person name="Palmer N.A."/>
            <person name="Koch K."/>
            <person name="Bradshaw J."/>
            <person name="Heng-Moss T."/>
            <person name="Sarath G."/>
        </authorList>
    </citation>
    <scope>NUCLEOTIDE SEQUENCE</scope>
</reference>
<dbReference type="PANTHER" id="PTHR33273:SF4">
    <property type="entry name" value="ENDONUCLEASE_EXONUCLEASE_PHOSPHATASE DOMAIN-CONTAINING PROTEIN"/>
    <property type="match status" value="1"/>
</dbReference>
<name>A0A2S2Q1L6_9HEMI</name>
<dbReference type="EMBL" id="GGMS01002330">
    <property type="protein sequence ID" value="MBY71533.1"/>
    <property type="molecule type" value="Transcribed_RNA"/>
</dbReference>